<proteinExistence type="predicted"/>
<accession>A0A839ESW8</accession>
<keyword evidence="1" id="KW-0472">Membrane</keyword>
<keyword evidence="1" id="KW-0812">Transmembrane</keyword>
<keyword evidence="3" id="KW-1185">Reference proteome</keyword>
<keyword evidence="1" id="KW-1133">Transmembrane helix</keyword>
<reference evidence="2 3" key="1">
    <citation type="submission" date="2020-07" db="EMBL/GenBank/DDBJ databases">
        <title>Genomic Encyclopedia of Type Strains, Phase IV (KMG-V): Genome sequencing to study the core and pangenomes of soil and plant-associated prokaryotes.</title>
        <authorList>
            <person name="Whitman W."/>
        </authorList>
    </citation>
    <scope>NUCLEOTIDE SEQUENCE [LARGE SCALE GENOMIC DNA]</scope>
    <source>
        <strain evidence="2 3">AN3</strain>
    </source>
</reference>
<evidence type="ECO:0008006" key="4">
    <source>
        <dbReference type="Google" id="ProtNLM"/>
    </source>
</evidence>
<evidence type="ECO:0000313" key="3">
    <source>
        <dbReference type="Proteomes" id="UP000549052"/>
    </source>
</evidence>
<dbReference type="Proteomes" id="UP000549052">
    <property type="component" value="Unassembled WGS sequence"/>
</dbReference>
<evidence type="ECO:0000256" key="1">
    <source>
        <dbReference type="SAM" id="Phobius"/>
    </source>
</evidence>
<dbReference type="RefSeq" id="WP_182551811.1">
    <property type="nucleotide sequence ID" value="NZ_JACGXN010000012.1"/>
</dbReference>
<sequence>MPDLLKVFIVCCIVVFFFWFIKAYYVFRSNYWAEVEGRILNIYPVTGGDAEGFAVTVEYSYNNIAFTKDALDTGALDIRDKALIGRKILVLVDPETPTKFVIKNLGTDLFNASAIYAARVVRTIRQILK</sequence>
<dbReference type="EMBL" id="JACGXN010000012">
    <property type="protein sequence ID" value="MBA8881205.1"/>
    <property type="molecule type" value="Genomic_DNA"/>
</dbReference>
<organism evidence="2 3">
    <name type="scientific">Phyllobacterium myrsinacearum</name>
    <dbReference type="NCBI Taxonomy" id="28101"/>
    <lineage>
        <taxon>Bacteria</taxon>
        <taxon>Pseudomonadati</taxon>
        <taxon>Pseudomonadota</taxon>
        <taxon>Alphaproteobacteria</taxon>
        <taxon>Hyphomicrobiales</taxon>
        <taxon>Phyllobacteriaceae</taxon>
        <taxon>Phyllobacterium</taxon>
    </lineage>
</organism>
<feature type="transmembrane region" description="Helical" evidence="1">
    <location>
        <begin position="6"/>
        <end position="27"/>
    </location>
</feature>
<comment type="caution">
    <text evidence="2">The sequence shown here is derived from an EMBL/GenBank/DDBJ whole genome shotgun (WGS) entry which is preliminary data.</text>
</comment>
<name>A0A839ESW8_9HYPH</name>
<dbReference type="AlphaFoldDB" id="A0A839ESW8"/>
<gene>
    <name evidence="2" type="ORF">FHW16_004940</name>
</gene>
<evidence type="ECO:0000313" key="2">
    <source>
        <dbReference type="EMBL" id="MBA8881205.1"/>
    </source>
</evidence>
<protein>
    <recommendedName>
        <fullName evidence="4">DUF3592 domain-containing protein</fullName>
    </recommendedName>
</protein>